<evidence type="ECO:0000259" key="2">
    <source>
        <dbReference type="Pfam" id="PF01551"/>
    </source>
</evidence>
<dbReference type="PANTHER" id="PTHR21666:SF285">
    <property type="entry name" value="M23 FAMILY METALLOPEPTIDASE"/>
    <property type="match status" value="1"/>
</dbReference>
<evidence type="ECO:0000256" key="1">
    <source>
        <dbReference type="SAM" id="SignalP"/>
    </source>
</evidence>
<dbReference type="RefSeq" id="WP_168606391.1">
    <property type="nucleotide sequence ID" value="NZ_CP038852.1"/>
</dbReference>
<dbReference type="SUPFAM" id="SSF51261">
    <property type="entry name" value="Duplicated hybrid motif"/>
    <property type="match status" value="1"/>
</dbReference>
<proteinExistence type="predicted"/>
<reference evidence="3 4" key="1">
    <citation type="journal article" date="2020" name="Nat. Microbiol.">
        <title>Lysogenic host-virus interactions in SAR11 marine bacteria.</title>
        <authorList>
            <person name="Morris R.M."/>
            <person name="Cain K.R."/>
            <person name="Hvorecny K.L."/>
            <person name="Kollman J.M."/>
        </authorList>
    </citation>
    <scope>NUCLEOTIDE SEQUENCE [LARGE SCALE GENOMIC DNA]</scope>
    <source>
        <strain evidence="3 4">NP1</strain>
    </source>
</reference>
<dbReference type="InterPro" id="IPR011055">
    <property type="entry name" value="Dup_hybrid_motif"/>
</dbReference>
<sequence>MDCKVIYRLLLLVVLFFSTQSFALEFQGKFIQGHFIIGKTDPGSSIFVDKKKVKVSKDGYFAFGIEKDRKFDITITENDNKIVKKIKKRKYNIQKIDGLPKKKVTPPEEFYVRIKKENKLIADAREIESDLQFFKEKFIIPVDDAIITGVYGSQRILNGIPKWPHYGLDFAQKKGTPVKAMNNGIVTLAEKDLFYTGATLIFDHGHGISTLYMHMDEIFVNVGDHVKKGDIIATVGSSGRSTGPHLDIRLNWFGTRLDPATILNIQ</sequence>
<dbReference type="AlphaFoldDB" id="A0A6H1Q101"/>
<feature type="signal peptide" evidence="1">
    <location>
        <begin position="1"/>
        <end position="23"/>
    </location>
</feature>
<dbReference type="Pfam" id="PF01551">
    <property type="entry name" value="Peptidase_M23"/>
    <property type="match status" value="1"/>
</dbReference>
<dbReference type="PANTHER" id="PTHR21666">
    <property type="entry name" value="PEPTIDASE-RELATED"/>
    <property type="match status" value="1"/>
</dbReference>
<dbReference type="EMBL" id="CP038852">
    <property type="protein sequence ID" value="QIZ20498.1"/>
    <property type="molecule type" value="Genomic_DNA"/>
</dbReference>
<evidence type="ECO:0000313" key="3">
    <source>
        <dbReference type="EMBL" id="QIZ20498.1"/>
    </source>
</evidence>
<dbReference type="Gene3D" id="2.70.70.10">
    <property type="entry name" value="Glucose Permease (Domain IIA)"/>
    <property type="match status" value="1"/>
</dbReference>
<dbReference type="GO" id="GO:0004222">
    <property type="term" value="F:metalloendopeptidase activity"/>
    <property type="evidence" value="ECO:0007669"/>
    <property type="project" value="TreeGrafter"/>
</dbReference>
<organism evidence="3 4">
    <name type="scientific">Candidatus Pelagibacter giovannonii</name>
    <dbReference type="NCBI Taxonomy" id="2563896"/>
    <lineage>
        <taxon>Bacteria</taxon>
        <taxon>Pseudomonadati</taxon>
        <taxon>Pseudomonadota</taxon>
        <taxon>Alphaproteobacteria</taxon>
        <taxon>Candidatus Pelagibacterales</taxon>
        <taxon>Candidatus Pelagibacteraceae</taxon>
        <taxon>Candidatus Pelagibacter</taxon>
    </lineage>
</organism>
<feature type="domain" description="M23ase beta-sheet core" evidence="2">
    <location>
        <begin position="164"/>
        <end position="259"/>
    </location>
</feature>
<dbReference type="CDD" id="cd12797">
    <property type="entry name" value="M23_peptidase"/>
    <property type="match status" value="1"/>
</dbReference>
<name>A0A6H1Q101_9PROT</name>
<dbReference type="InterPro" id="IPR016047">
    <property type="entry name" value="M23ase_b-sheet_dom"/>
</dbReference>
<dbReference type="KEGG" id="peg:E5R92_01700"/>
<keyword evidence="1" id="KW-0732">Signal</keyword>
<protein>
    <submittedName>
        <fullName evidence="3">M23 family metallopeptidase</fullName>
    </submittedName>
</protein>
<dbReference type="Proteomes" id="UP000501094">
    <property type="component" value="Chromosome"/>
</dbReference>
<evidence type="ECO:0000313" key="4">
    <source>
        <dbReference type="Proteomes" id="UP000501094"/>
    </source>
</evidence>
<dbReference type="InterPro" id="IPR050570">
    <property type="entry name" value="Cell_wall_metabolism_enzyme"/>
</dbReference>
<gene>
    <name evidence="3" type="ORF">E5R92_01700</name>
</gene>
<keyword evidence="4" id="KW-1185">Reference proteome</keyword>
<feature type="chain" id="PRO_5026278740" evidence="1">
    <location>
        <begin position="24"/>
        <end position="266"/>
    </location>
</feature>
<accession>A0A6H1Q101</accession>